<dbReference type="EMBL" id="VXIV02002243">
    <property type="protein sequence ID" value="KAF6026593.1"/>
    <property type="molecule type" value="Genomic_DNA"/>
</dbReference>
<dbReference type="InterPro" id="IPR036259">
    <property type="entry name" value="MFS_trans_sf"/>
</dbReference>
<evidence type="ECO:0000256" key="1">
    <source>
        <dbReference type="SAM" id="Phobius"/>
    </source>
</evidence>
<dbReference type="Proteomes" id="UP000593567">
    <property type="component" value="Unassembled WGS sequence"/>
</dbReference>
<keyword evidence="1" id="KW-1133">Transmembrane helix</keyword>
<evidence type="ECO:0000313" key="2">
    <source>
        <dbReference type="EMBL" id="KAF6026593.1"/>
    </source>
</evidence>
<name>A0A7J7JL61_BUGNE</name>
<accession>A0A7J7JL61</accession>
<evidence type="ECO:0000313" key="3">
    <source>
        <dbReference type="Proteomes" id="UP000593567"/>
    </source>
</evidence>
<gene>
    <name evidence="2" type="ORF">EB796_015096</name>
</gene>
<comment type="caution">
    <text evidence="2">The sequence shown here is derived from an EMBL/GenBank/DDBJ whole genome shotgun (WGS) entry which is preliminary data.</text>
</comment>
<keyword evidence="3" id="KW-1185">Reference proteome</keyword>
<protein>
    <submittedName>
        <fullName evidence="2">Uncharacterized protein</fullName>
    </submittedName>
</protein>
<keyword evidence="1" id="KW-0472">Membrane</keyword>
<sequence length="119" mass="13011">MNADTFLIPFFPPVAKEKGISDTEIGIVFSAFEFSKLVSYVPNQAYLPLCIIVRMIAGCGSACIVVCGMSILLKATSYSNSTIIGFTWSLMILAWCVSIFINLFTGPSPLLDFIFHGKQ</sequence>
<organism evidence="2 3">
    <name type="scientific">Bugula neritina</name>
    <name type="common">Brown bryozoan</name>
    <name type="synonym">Sertularia neritina</name>
    <dbReference type="NCBI Taxonomy" id="10212"/>
    <lineage>
        <taxon>Eukaryota</taxon>
        <taxon>Metazoa</taxon>
        <taxon>Spiralia</taxon>
        <taxon>Lophotrochozoa</taxon>
        <taxon>Bryozoa</taxon>
        <taxon>Gymnolaemata</taxon>
        <taxon>Cheilostomatida</taxon>
        <taxon>Flustrina</taxon>
        <taxon>Buguloidea</taxon>
        <taxon>Bugulidae</taxon>
        <taxon>Bugula</taxon>
    </lineage>
</organism>
<dbReference type="AlphaFoldDB" id="A0A7J7JL61"/>
<feature type="transmembrane region" description="Helical" evidence="1">
    <location>
        <begin position="45"/>
        <end position="73"/>
    </location>
</feature>
<keyword evidence="1" id="KW-0812">Transmembrane</keyword>
<dbReference type="SUPFAM" id="SSF103473">
    <property type="entry name" value="MFS general substrate transporter"/>
    <property type="match status" value="1"/>
</dbReference>
<proteinExistence type="predicted"/>
<dbReference type="OrthoDB" id="497880at2759"/>
<feature type="transmembrane region" description="Helical" evidence="1">
    <location>
        <begin position="85"/>
        <end position="105"/>
    </location>
</feature>
<reference evidence="2" key="1">
    <citation type="submission" date="2020-06" db="EMBL/GenBank/DDBJ databases">
        <title>Draft genome of Bugula neritina, a colonial animal packing powerful symbionts and potential medicines.</title>
        <authorList>
            <person name="Rayko M."/>
        </authorList>
    </citation>
    <scope>NUCLEOTIDE SEQUENCE [LARGE SCALE GENOMIC DNA]</scope>
    <source>
        <strain evidence="2">Kwan_BN1</strain>
    </source>
</reference>